<dbReference type="Gene3D" id="1.10.287.130">
    <property type="match status" value="1"/>
</dbReference>
<evidence type="ECO:0000256" key="3">
    <source>
        <dbReference type="ARBA" id="ARBA00022553"/>
    </source>
</evidence>
<dbReference type="InterPro" id="IPR003661">
    <property type="entry name" value="HisK_dim/P_dom"/>
</dbReference>
<dbReference type="OrthoDB" id="508510at2"/>
<dbReference type="InterPro" id="IPR036097">
    <property type="entry name" value="HisK_dim/P_sf"/>
</dbReference>
<dbReference type="Proteomes" id="UP000076555">
    <property type="component" value="Unassembled WGS sequence"/>
</dbReference>
<dbReference type="SUPFAM" id="SSF47384">
    <property type="entry name" value="Homodimeric domain of signal transducing histidine kinase"/>
    <property type="match status" value="1"/>
</dbReference>
<evidence type="ECO:0000256" key="5">
    <source>
        <dbReference type="PROSITE-ProRule" id="PRU00169"/>
    </source>
</evidence>
<dbReference type="PANTHER" id="PTHR43547">
    <property type="entry name" value="TWO-COMPONENT HISTIDINE KINASE"/>
    <property type="match status" value="1"/>
</dbReference>
<dbReference type="AlphaFoldDB" id="A0A161VUP9"/>
<reference evidence="7 8" key="1">
    <citation type="submission" date="2016-04" db="EMBL/GenBank/DDBJ databases">
        <title>Draft Genome Assembly of the Bloom-forming Cyanobacterium Nodularia spumigena Strain CENA596 in Shrimp Production Ponds.</title>
        <authorList>
            <person name="Popin R.V."/>
            <person name="Rigonato J."/>
            <person name="Abreu V.A."/>
            <person name="Andreote A.P."/>
            <person name="Silveira S.B."/>
            <person name="Odebrecht C."/>
            <person name="Fiore M.F."/>
        </authorList>
    </citation>
    <scope>NUCLEOTIDE SEQUENCE [LARGE SCALE GENOMIC DNA]</scope>
    <source>
        <strain evidence="7 8">CENA596</strain>
    </source>
</reference>
<evidence type="ECO:0000259" key="6">
    <source>
        <dbReference type="PROSITE" id="PS50110"/>
    </source>
</evidence>
<dbReference type="GO" id="GO:0000155">
    <property type="term" value="F:phosphorelay sensor kinase activity"/>
    <property type="evidence" value="ECO:0007669"/>
    <property type="project" value="InterPro"/>
</dbReference>
<name>A0A161VUP9_NODSP</name>
<protein>
    <recommendedName>
        <fullName evidence="2">histidine kinase</fullName>
        <ecNumber evidence="2">2.7.13.3</ecNumber>
    </recommendedName>
</protein>
<dbReference type="RefSeq" id="WP_063871640.1">
    <property type="nucleotide sequence ID" value="NZ_CAWMRI010000044.1"/>
</dbReference>
<dbReference type="EMBL" id="LWAJ01000044">
    <property type="protein sequence ID" value="KZL51105.1"/>
    <property type="molecule type" value="Genomic_DNA"/>
</dbReference>
<accession>A0A161VUP9</accession>
<dbReference type="EC" id="2.7.13.3" evidence="2"/>
<organism evidence="7 8">
    <name type="scientific">Nodularia spumigena CENA596</name>
    <dbReference type="NCBI Taxonomy" id="1819295"/>
    <lineage>
        <taxon>Bacteria</taxon>
        <taxon>Bacillati</taxon>
        <taxon>Cyanobacteriota</taxon>
        <taxon>Cyanophyceae</taxon>
        <taxon>Nostocales</taxon>
        <taxon>Nodulariaceae</taxon>
        <taxon>Nodularia</taxon>
    </lineage>
</organism>
<feature type="domain" description="Response regulatory" evidence="6">
    <location>
        <begin position="3"/>
        <end position="119"/>
    </location>
</feature>
<evidence type="ECO:0000313" key="8">
    <source>
        <dbReference type="Proteomes" id="UP000076555"/>
    </source>
</evidence>
<evidence type="ECO:0000313" key="7">
    <source>
        <dbReference type="EMBL" id="KZL51105.1"/>
    </source>
</evidence>
<comment type="catalytic activity">
    <reaction evidence="1">
        <text>ATP + protein L-histidine = ADP + protein N-phospho-L-histidine.</text>
        <dbReference type="EC" id="2.7.13.3"/>
    </reaction>
</comment>
<dbReference type="InterPro" id="IPR001789">
    <property type="entry name" value="Sig_transdc_resp-reg_receiver"/>
</dbReference>
<sequence>MTLILVIEDEEQIRLNIQEILVLADFSVVTSSDGVRGLNLAKVKLPNLIICDIMMPGMDGLEVLQNLRNDPQTANIPLIFLTAKSERDDLRQGMNLGADDYITKPFEPREILQAVKARLERQAVSTQQYLNEQDKVAKIQQKIKESGTNLEVSQQLSQMRENILDQLSQDLRNPLSSINMALHMLKECKVEEQRQRYLDIIQHEYAREVKLLNEVDNLRELLTDDNTKLLKQFNLLNSLNLNND</sequence>
<dbReference type="PROSITE" id="PS50110">
    <property type="entry name" value="RESPONSE_REGULATORY"/>
    <property type="match status" value="1"/>
</dbReference>
<dbReference type="Pfam" id="PF00072">
    <property type="entry name" value="Response_reg"/>
    <property type="match status" value="1"/>
</dbReference>
<dbReference type="Pfam" id="PF00512">
    <property type="entry name" value="HisKA"/>
    <property type="match status" value="1"/>
</dbReference>
<evidence type="ECO:0000256" key="2">
    <source>
        <dbReference type="ARBA" id="ARBA00012438"/>
    </source>
</evidence>
<comment type="caution">
    <text evidence="7">The sequence shown here is derived from an EMBL/GenBank/DDBJ whole genome shotgun (WGS) entry which is preliminary data.</text>
</comment>
<dbReference type="PANTHER" id="PTHR43547:SF2">
    <property type="entry name" value="HYBRID SIGNAL TRANSDUCTION HISTIDINE KINASE C"/>
    <property type="match status" value="1"/>
</dbReference>
<dbReference type="SMART" id="SM00388">
    <property type="entry name" value="HisKA"/>
    <property type="match status" value="1"/>
</dbReference>
<dbReference type="InterPro" id="IPR011006">
    <property type="entry name" value="CheY-like_superfamily"/>
</dbReference>
<dbReference type="SUPFAM" id="SSF52172">
    <property type="entry name" value="CheY-like"/>
    <property type="match status" value="1"/>
</dbReference>
<gene>
    <name evidence="7" type="ORF">A2T98_03900</name>
</gene>
<feature type="modified residue" description="4-aspartylphosphate" evidence="5">
    <location>
        <position position="52"/>
    </location>
</feature>
<dbReference type="GeneID" id="78015550"/>
<evidence type="ECO:0000256" key="1">
    <source>
        <dbReference type="ARBA" id="ARBA00000085"/>
    </source>
</evidence>
<dbReference type="SMART" id="SM00448">
    <property type="entry name" value="REC"/>
    <property type="match status" value="1"/>
</dbReference>
<keyword evidence="3 5" id="KW-0597">Phosphoprotein</keyword>
<keyword evidence="4" id="KW-0902">Two-component regulatory system</keyword>
<proteinExistence type="predicted"/>
<evidence type="ECO:0000256" key="4">
    <source>
        <dbReference type="ARBA" id="ARBA00023012"/>
    </source>
</evidence>
<dbReference type="Gene3D" id="3.40.50.2300">
    <property type="match status" value="1"/>
</dbReference>
<dbReference type="CDD" id="cd00082">
    <property type="entry name" value="HisKA"/>
    <property type="match status" value="1"/>
</dbReference>